<dbReference type="HOGENOM" id="CLU_040811_0_0_1"/>
<dbReference type="Ensembl" id="ENSCINT00000028189.2">
    <property type="protein sequence ID" value="ENSCINP00000027943.2"/>
    <property type="gene ID" value="ENSCING00000015965.2"/>
</dbReference>
<feature type="compositionally biased region" description="Basic and acidic residues" evidence="14">
    <location>
        <begin position="127"/>
        <end position="142"/>
    </location>
</feature>
<feature type="compositionally biased region" description="Acidic residues" evidence="14">
    <location>
        <begin position="93"/>
        <end position="102"/>
    </location>
</feature>
<protein>
    <recommendedName>
        <fullName evidence="5">Coiled-coil domain-containing protein 181</fullName>
    </recommendedName>
</protein>
<evidence type="ECO:0000256" key="2">
    <source>
        <dbReference type="ARBA" id="ARBA00004230"/>
    </source>
</evidence>
<dbReference type="InterPro" id="IPR026687">
    <property type="entry name" value="CCDC181"/>
</dbReference>
<dbReference type="FunCoup" id="F6X3J8">
    <property type="interactions" value="5"/>
</dbReference>
<dbReference type="GeneTree" id="ENSGT00390000018244"/>
<dbReference type="InParanoid" id="F6X3J8"/>
<feature type="compositionally biased region" description="Basic and acidic residues" evidence="14">
    <location>
        <begin position="45"/>
        <end position="64"/>
    </location>
</feature>
<feature type="compositionally biased region" description="Polar residues" evidence="14">
    <location>
        <begin position="279"/>
        <end position="297"/>
    </location>
</feature>
<feature type="compositionally biased region" description="Basic and acidic residues" evidence="14">
    <location>
        <begin position="182"/>
        <end position="194"/>
    </location>
</feature>
<proteinExistence type="inferred from homology"/>
<keyword evidence="16" id="KW-1185">Reference proteome</keyword>
<evidence type="ECO:0000256" key="8">
    <source>
        <dbReference type="ARBA" id="ARBA00022846"/>
    </source>
</evidence>
<name>F6X3J8_CIOIN</name>
<dbReference type="STRING" id="7719.ENSCINP00000027943"/>
<keyword evidence="8" id="KW-0282">Flagellum</keyword>
<feature type="region of interest" description="Disordered" evidence="14">
    <location>
        <begin position="1"/>
        <end position="21"/>
    </location>
</feature>
<dbReference type="GO" id="GO:0008017">
    <property type="term" value="F:microtubule binding"/>
    <property type="evidence" value="ECO:0007669"/>
    <property type="project" value="InterPro"/>
</dbReference>
<keyword evidence="10" id="KW-0969">Cilium</keyword>
<evidence type="ECO:0000256" key="11">
    <source>
        <dbReference type="ARBA" id="ARBA00023212"/>
    </source>
</evidence>
<accession>F6X3J8</accession>
<feature type="compositionally biased region" description="Basic and acidic residues" evidence="14">
    <location>
        <begin position="149"/>
        <end position="162"/>
    </location>
</feature>
<reference evidence="15" key="2">
    <citation type="submission" date="2025-08" db="UniProtKB">
        <authorList>
            <consortium name="Ensembl"/>
        </authorList>
    </citation>
    <scope>IDENTIFICATION</scope>
</reference>
<evidence type="ECO:0000256" key="10">
    <source>
        <dbReference type="ARBA" id="ARBA00023069"/>
    </source>
</evidence>
<dbReference type="Proteomes" id="UP000008144">
    <property type="component" value="Unassembled WGS sequence"/>
</dbReference>
<dbReference type="GO" id="GO:0031514">
    <property type="term" value="C:motile cilium"/>
    <property type="evidence" value="ECO:0007669"/>
    <property type="project" value="UniProtKB-SubCell"/>
</dbReference>
<evidence type="ECO:0000313" key="15">
    <source>
        <dbReference type="Ensembl" id="ENSCINP00000027943.2"/>
    </source>
</evidence>
<evidence type="ECO:0000256" key="14">
    <source>
        <dbReference type="SAM" id="MobiDB-lite"/>
    </source>
</evidence>
<keyword evidence="7" id="KW-0493">Microtubule</keyword>
<comment type="subcellular location">
    <subcellularLocation>
        <location evidence="2">Cell projection</location>
        <location evidence="2">Cilium</location>
        <location evidence="2">Flagellum</location>
    </subcellularLocation>
    <subcellularLocation>
        <location evidence="3">Cytoplasm</location>
        <location evidence="3">Cytoskeleton</location>
    </subcellularLocation>
</comment>
<keyword evidence="12" id="KW-0966">Cell projection</keyword>
<sequence length="496" mass="58410">KYEGEMRDSKMEESHEKDWEKDLGWLLKDSDKTEKVIEMFLKFHQQNDENEKENQKEFEKRENTSDGDVITQGIIHVIDYDITGEERTSDAPTTDDDDDDGLTLEGRRELEENTLRNDADEGEEYNVLERLEKANEALKNDSMDESESERERRVIFKPKLVDFEAPPQDYSSSSSSSSDDEENRKVTKTMEDMRLTQQGNETVEINGQKIRKDEKVLIERDGKFELVGASELKAILPPVNGGHPDNVAVVNGNHYNPLPPVKPRPKSAPVRSSKPHPPTSNYRPFSANNAPTTPSSNYTAKVKKILKIYIYIYIYTFCYSPELKELMRKRAAAKAAREREEEARRKAEEESARQEAEYAWKCWLERKNEQIKEQRKRERQVAERRRKDNEKNPNEAAEAYSTWLKDKRKQTKKERIEVQQQQIEIDEGWYIRERAECRKAFRQWLRKKNEAARQAQMQDKLLRRQSLKQAREARRAQKLLESIRESQQMKYVEYYG</sequence>
<evidence type="ECO:0000256" key="9">
    <source>
        <dbReference type="ARBA" id="ARBA00023054"/>
    </source>
</evidence>
<keyword evidence="9" id="KW-0175">Coiled coil</keyword>
<dbReference type="GO" id="GO:0005874">
    <property type="term" value="C:microtubule"/>
    <property type="evidence" value="ECO:0007669"/>
    <property type="project" value="UniProtKB-KW"/>
</dbReference>
<evidence type="ECO:0000256" key="5">
    <source>
        <dbReference type="ARBA" id="ARBA00022306"/>
    </source>
</evidence>
<evidence type="ECO:0000256" key="1">
    <source>
        <dbReference type="ARBA" id="ARBA00002213"/>
    </source>
</evidence>
<comment type="similarity">
    <text evidence="4">Belongs to the CCDC181 family.</text>
</comment>
<keyword evidence="6" id="KW-0963">Cytoplasm</keyword>
<gene>
    <name evidence="15" type="primary">LOC100180402</name>
</gene>
<reference evidence="15" key="3">
    <citation type="submission" date="2025-09" db="UniProtKB">
        <authorList>
            <consortium name="Ensembl"/>
        </authorList>
    </citation>
    <scope>IDENTIFICATION</scope>
</reference>
<feature type="region of interest" description="Disordered" evidence="14">
    <location>
        <begin position="256"/>
        <end position="297"/>
    </location>
</feature>
<evidence type="ECO:0000256" key="4">
    <source>
        <dbReference type="ARBA" id="ARBA00005737"/>
    </source>
</evidence>
<evidence type="ECO:0000256" key="6">
    <source>
        <dbReference type="ARBA" id="ARBA00022490"/>
    </source>
</evidence>
<evidence type="ECO:0000256" key="3">
    <source>
        <dbReference type="ARBA" id="ARBA00004245"/>
    </source>
</evidence>
<feature type="compositionally biased region" description="Basic and acidic residues" evidence="14">
    <location>
        <begin position="105"/>
        <end position="119"/>
    </location>
</feature>
<feature type="region of interest" description="Disordered" evidence="14">
    <location>
        <begin position="373"/>
        <end position="401"/>
    </location>
</feature>
<evidence type="ECO:0000256" key="13">
    <source>
        <dbReference type="ARBA" id="ARBA00047162"/>
    </source>
</evidence>
<comment type="function">
    <text evidence="1">Microtubule-binding protein that localizes to the microtubular manchette of elongating spermatids.</text>
</comment>
<comment type="subunit">
    <text evidence="13">Homodimer. Interacts with HOOK1. Interacts with HOOK2. Interacts with HOOK3.</text>
</comment>
<keyword evidence="11" id="KW-0206">Cytoskeleton</keyword>
<evidence type="ECO:0000313" key="16">
    <source>
        <dbReference type="Proteomes" id="UP000008144"/>
    </source>
</evidence>
<evidence type="ECO:0000256" key="12">
    <source>
        <dbReference type="ARBA" id="ARBA00023273"/>
    </source>
</evidence>
<feature type="compositionally biased region" description="Polar residues" evidence="14">
    <location>
        <begin position="195"/>
        <end position="205"/>
    </location>
</feature>
<feature type="compositionally biased region" description="Basic and acidic residues" evidence="14">
    <location>
        <begin position="373"/>
        <end position="393"/>
    </location>
</feature>
<organism evidence="15 16">
    <name type="scientific">Ciona intestinalis</name>
    <name type="common">Transparent sea squirt</name>
    <name type="synonym">Ascidia intestinalis</name>
    <dbReference type="NCBI Taxonomy" id="7719"/>
    <lineage>
        <taxon>Eukaryota</taxon>
        <taxon>Metazoa</taxon>
        <taxon>Chordata</taxon>
        <taxon>Tunicata</taxon>
        <taxon>Ascidiacea</taxon>
        <taxon>Phlebobranchia</taxon>
        <taxon>Cionidae</taxon>
        <taxon>Ciona</taxon>
    </lineage>
</organism>
<dbReference type="PANTHER" id="PTHR14320:SF2">
    <property type="entry name" value="COILED-COIL DOMAIN-CONTAINING PROTEIN 181"/>
    <property type="match status" value="1"/>
</dbReference>
<feature type="region of interest" description="Disordered" evidence="14">
    <location>
        <begin position="44"/>
        <end position="206"/>
    </location>
</feature>
<dbReference type="AlphaFoldDB" id="F6X3J8"/>
<reference evidence="16" key="1">
    <citation type="journal article" date="2002" name="Science">
        <title>The draft genome of Ciona intestinalis: insights into chordate and vertebrate origins.</title>
        <authorList>
            <person name="Dehal P."/>
            <person name="Satou Y."/>
            <person name="Campbell R.K."/>
            <person name="Chapman J."/>
            <person name="Degnan B."/>
            <person name="De Tomaso A."/>
            <person name="Davidson B."/>
            <person name="Di Gregorio A."/>
            <person name="Gelpke M."/>
            <person name="Goodstein D.M."/>
            <person name="Harafuji N."/>
            <person name="Hastings K.E."/>
            <person name="Ho I."/>
            <person name="Hotta K."/>
            <person name="Huang W."/>
            <person name="Kawashima T."/>
            <person name="Lemaire P."/>
            <person name="Martinez D."/>
            <person name="Meinertzhagen I.A."/>
            <person name="Necula S."/>
            <person name="Nonaka M."/>
            <person name="Putnam N."/>
            <person name="Rash S."/>
            <person name="Saiga H."/>
            <person name="Satake M."/>
            <person name="Terry A."/>
            <person name="Yamada L."/>
            <person name="Wang H.G."/>
            <person name="Awazu S."/>
            <person name="Azumi K."/>
            <person name="Boore J."/>
            <person name="Branno M."/>
            <person name="Chin-Bow S."/>
            <person name="DeSantis R."/>
            <person name="Doyle S."/>
            <person name="Francino P."/>
            <person name="Keys D.N."/>
            <person name="Haga S."/>
            <person name="Hayashi H."/>
            <person name="Hino K."/>
            <person name="Imai K.S."/>
            <person name="Inaba K."/>
            <person name="Kano S."/>
            <person name="Kobayashi K."/>
            <person name="Kobayashi M."/>
            <person name="Lee B.I."/>
            <person name="Makabe K.W."/>
            <person name="Manohar C."/>
            <person name="Matassi G."/>
            <person name="Medina M."/>
            <person name="Mochizuki Y."/>
            <person name="Mount S."/>
            <person name="Morishita T."/>
            <person name="Miura S."/>
            <person name="Nakayama A."/>
            <person name="Nishizaka S."/>
            <person name="Nomoto H."/>
            <person name="Ohta F."/>
            <person name="Oishi K."/>
            <person name="Rigoutsos I."/>
            <person name="Sano M."/>
            <person name="Sasaki A."/>
            <person name="Sasakura Y."/>
            <person name="Shoguchi E."/>
            <person name="Shin-i T."/>
            <person name="Spagnuolo A."/>
            <person name="Stainier D."/>
            <person name="Suzuki M.M."/>
            <person name="Tassy O."/>
            <person name="Takatori N."/>
            <person name="Tokuoka M."/>
            <person name="Yagi K."/>
            <person name="Yoshizaki F."/>
            <person name="Wada S."/>
            <person name="Zhang C."/>
            <person name="Hyatt P.D."/>
            <person name="Larimer F."/>
            <person name="Detter C."/>
            <person name="Doggett N."/>
            <person name="Glavina T."/>
            <person name="Hawkins T."/>
            <person name="Richardson P."/>
            <person name="Lucas S."/>
            <person name="Kohara Y."/>
            <person name="Levine M."/>
            <person name="Satoh N."/>
            <person name="Rokhsar D.S."/>
        </authorList>
    </citation>
    <scope>NUCLEOTIDE SEQUENCE [LARGE SCALE GENOMIC DNA]</scope>
</reference>
<dbReference type="PANTHER" id="PTHR14320">
    <property type="entry name" value="COILED-COIL DOMAIN-CONTAINING PROTEIN 181"/>
    <property type="match status" value="1"/>
</dbReference>
<evidence type="ECO:0000256" key="7">
    <source>
        <dbReference type="ARBA" id="ARBA00022701"/>
    </source>
</evidence>
<dbReference type="OMA" id="KAWLMRK"/>